<protein>
    <submittedName>
        <fullName>ATP synthase beta 1 subunit</fullName>
    </submittedName>
</protein>
<sequence length="23" mass="2093">ATSAAAPASQPTPPKPSGSEPSG</sequence>
<reference key="1">
    <citation type="journal article" date="1993" name="Proc. Natl. Acad. Sci. U.S.A.">
        <title>Specific mitochondrial proteins in pollen: presence of an additional ATP synthase beta subunit.</title>
        <authorList>
            <person name="De Paepe R."/>
            <person name="Forchioni A."/>
            <person name="Chetrit P."/>
            <person name="Vedel F."/>
        </authorList>
    </citation>
    <scope>PROTEIN SEQUENCE</scope>
</reference>
<dbReference type="PIR" id="A48186">
    <property type="entry name" value="A48186"/>
</dbReference>
<proteinExistence type="evidence at protein level"/>
<geneLocation type="mitochondrion"/>
<dbReference type="AlphaFoldDB" id="Q9T2S6"/>
<keyword id="KW-0903">Direct protein sequencing</keyword>
<feature type="region of interest" description="Disordered" evidence="1">
    <location>
        <begin position="1"/>
        <end position="23"/>
    </location>
</feature>
<organism>
    <name type="scientific">Nicotiana sylvestris</name>
    <name type="common">Wood tobacco</name>
    <name type="synonym">South American tobacco</name>
    <dbReference type="NCBI Taxonomy" id="4096"/>
    <lineage>
        <taxon>Eukaryota</taxon>
        <taxon>Viridiplantae</taxon>
        <taxon>Streptophyta</taxon>
        <taxon>Embryophyta</taxon>
        <taxon>Tracheophyta</taxon>
        <taxon>Spermatophyta</taxon>
        <taxon>Magnoliopsida</taxon>
        <taxon>eudicotyledons</taxon>
        <taxon>Gunneridae</taxon>
        <taxon>Pentapetalae</taxon>
        <taxon>asterids</taxon>
        <taxon>lamiids</taxon>
        <taxon>Solanales</taxon>
        <taxon>Solanaceae</taxon>
        <taxon>Nicotianoideae</taxon>
        <taxon>Nicotianeae</taxon>
        <taxon>Nicotiana</taxon>
    </lineage>
</organism>
<evidence type="ECO:0000256" key="1">
    <source>
        <dbReference type="SAM" id="MobiDB-lite"/>
    </source>
</evidence>
<name>Q9T2S6_NICSY</name>
<accession>Q9T2S6</accession>